<feature type="region of interest" description="Disordered" evidence="1">
    <location>
        <begin position="190"/>
        <end position="238"/>
    </location>
</feature>
<proteinExistence type="predicted"/>
<gene>
    <name evidence="2" type="ORF">P4O66_004127</name>
</gene>
<reference evidence="2" key="1">
    <citation type="submission" date="2023-03" db="EMBL/GenBank/DDBJ databases">
        <title>Electrophorus voltai genome.</title>
        <authorList>
            <person name="Bian C."/>
        </authorList>
    </citation>
    <scope>NUCLEOTIDE SEQUENCE</scope>
    <source>
        <strain evidence="2">CB-2022</strain>
        <tissue evidence="2">Muscle</tissue>
    </source>
</reference>
<name>A0AAD8ZQI6_9TELE</name>
<dbReference type="AlphaFoldDB" id="A0AAD8ZQI6"/>
<feature type="compositionally biased region" description="Polar residues" evidence="1">
    <location>
        <begin position="12"/>
        <end position="22"/>
    </location>
</feature>
<evidence type="ECO:0000256" key="1">
    <source>
        <dbReference type="SAM" id="MobiDB-lite"/>
    </source>
</evidence>
<evidence type="ECO:0000313" key="3">
    <source>
        <dbReference type="Proteomes" id="UP001239994"/>
    </source>
</evidence>
<keyword evidence="3" id="KW-1185">Reference proteome</keyword>
<sequence>MAVRHERGHLSGTGSALPSSSAGARLATHAGRQDPSLCARDRGQGGPDMAARSSEIWWNSSSRHAGTGRGSQACETRGLHWQCQPEPRGYNRRRSRGLPGPRHASGGAAATEGRRRVSLHDSPPGDSKMEEGQRGCDGEVFIIFGVRPYMCADVGSLTRVYDLLRKTQKRHMVSDADDAQLSAHVSHGVLHTRSRPAHVLPRSPNGSRDISTRRPARRPGSRGSSGAAVPHADRFGPA</sequence>
<organism evidence="2 3">
    <name type="scientific">Electrophorus voltai</name>
    <dbReference type="NCBI Taxonomy" id="2609070"/>
    <lineage>
        <taxon>Eukaryota</taxon>
        <taxon>Metazoa</taxon>
        <taxon>Chordata</taxon>
        <taxon>Craniata</taxon>
        <taxon>Vertebrata</taxon>
        <taxon>Euteleostomi</taxon>
        <taxon>Actinopterygii</taxon>
        <taxon>Neopterygii</taxon>
        <taxon>Teleostei</taxon>
        <taxon>Ostariophysi</taxon>
        <taxon>Gymnotiformes</taxon>
        <taxon>Gymnotoidei</taxon>
        <taxon>Gymnotidae</taxon>
        <taxon>Electrophorus</taxon>
    </lineage>
</organism>
<feature type="region of interest" description="Disordered" evidence="1">
    <location>
        <begin position="1"/>
        <end position="133"/>
    </location>
</feature>
<protein>
    <submittedName>
        <fullName evidence="2">Uncharacterized protein</fullName>
    </submittedName>
</protein>
<evidence type="ECO:0000313" key="2">
    <source>
        <dbReference type="EMBL" id="KAK1803347.1"/>
    </source>
</evidence>
<accession>A0AAD8ZQI6</accession>
<comment type="caution">
    <text evidence="2">The sequence shown here is derived from an EMBL/GenBank/DDBJ whole genome shotgun (WGS) entry which is preliminary data.</text>
</comment>
<feature type="compositionally biased region" description="Low complexity" evidence="1">
    <location>
        <begin position="221"/>
        <end position="230"/>
    </location>
</feature>
<dbReference type="Proteomes" id="UP001239994">
    <property type="component" value="Unassembled WGS sequence"/>
</dbReference>
<dbReference type="EMBL" id="JAROKS010000005">
    <property type="protein sequence ID" value="KAK1803347.1"/>
    <property type="molecule type" value="Genomic_DNA"/>
</dbReference>